<feature type="transmembrane region" description="Helical" evidence="8">
    <location>
        <begin position="210"/>
        <end position="229"/>
    </location>
</feature>
<keyword evidence="3" id="KW-0813">Transport</keyword>
<dbReference type="InterPro" id="IPR002781">
    <property type="entry name" value="TM_pro_TauE-like"/>
</dbReference>
<keyword evidence="6 8" id="KW-1133">Transmembrane helix</keyword>
<evidence type="ECO:0000256" key="1">
    <source>
        <dbReference type="ARBA" id="ARBA00004651"/>
    </source>
</evidence>
<feature type="transmembrane region" description="Helical" evidence="8">
    <location>
        <begin position="236"/>
        <end position="254"/>
    </location>
</feature>
<dbReference type="Pfam" id="PF01925">
    <property type="entry name" value="TauE"/>
    <property type="match status" value="1"/>
</dbReference>
<comment type="similarity">
    <text evidence="2 8">Belongs to the 4-toluene sulfonate uptake permease (TSUP) (TC 2.A.102) family.</text>
</comment>
<keyword evidence="7 8" id="KW-0472">Membrane</keyword>
<dbReference type="RefSeq" id="WP_355087282.1">
    <property type="nucleotide sequence ID" value="NZ_JBEXKW010000031.1"/>
</dbReference>
<feature type="transmembrane region" description="Helical" evidence="8">
    <location>
        <begin position="74"/>
        <end position="95"/>
    </location>
</feature>
<comment type="caution">
    <text evidence="9">The sequence shown here is derived from an EMBL/GenBank/DDBJ whole genome shotgun (WGS) entry which is preliminary data.</text>
</comment>
<evidence type="ECO:0000256" key="4">
    <source>
        <dbReference type="ARBA" id="ARBA00022475"/>
    </source>
</evidence>
<evidence type="ECO:0000256" key="8">
    <source>
        <dbReference type="RuleBase" id="RU363041"/>
    </source>
</evidence>
<feature type="transmembrane region" description="Helical" evidence="8">
    <location>
        <begin position="7"/>
        <end position="37"/>
    </location>
</feature>
<evidence type="ECO:0000256" key="3">
    <source>
        <dbReference type="ARBA" id="ARBA00022448"/>
    </source>
</evidence>
<keyword evidence="4 8" id="KW-1003">Cell membrane</keyword>
<dbReference type="PANTHER" id="PTHR30269">
    <property type="entry name" value="TRANSMEMBRANE PROTEIN YFCA"/>
    <property type="match status" value="1"/>
</dbReference>
<dbReference type="PANTHER" id="PTHR30269:SF0">
    <property type="entry name" value="MEMBRANE TRANSPORTER PROTEIN YFCA-RELATED"/>
    <property type="match status" value="1"/>
</dbReference>
<evidence type="ECO:0000256" key="7">
    <source>
        <dbReference type="ARBA" id="ARBA00023136"/>
    </source>
</evidence>
<sequence length="255" mass="26003">MTWLEMLAVLAAGIAAGGINTIVGSGTLITFPVLLAFGLPPVTANVSNTIGLVPGSISGVIGYRRELAGQRARLLTLGSASLLGGITGAVLLLTLPADAFKAIVPVLIIAALILVMVQPRLARWVKQRREGDGGPAPEHGGPILLAAVYATGIYGGYFGAAQGVLLIGLLGVFVHEDMQRLNGVKNVLALIVNAVSAVIFIVVADVDWTAVALIAVGSIIGGQLGATVGRRMSPTVLRAVIVVVGTIAVIRLLAS</sequence>
<evidence type="ECO:0000256" key="2">
    <source>
        <dbReference type="ARBA" id="ARBA00009142"/>
    </source>
</evidence>
<evidence type="ECO:0000313" key="10">
    <source>
        <dbReference type="Proteomes" id="UP001551695"/>
    </source>
</evidence>
<evidence type="ECO:0000256" key="5">
    <source>
        <dbReference type="ARBA" id="ARBA00022692"/>
    </source>
</evidence>
<proteinExistence type="inferred from homology"/>
<reference evidence="9 10" key="1">
    <citation type="submission" date="2024-06" db="EMBL/GenBank/DDBJ databases">
        <title>The Natural Products Discovery Center: Release of the First 8490 Sequenced Strains for Exploring Actinobacteria Biosynthetic Diversity.</title>
        <authorList>
            <person name="Kalkreuter E."/>
            <person name="Kautsar S.A."/>
            <person name="Yang D."/>
            <person name="Bader C.D."/>
            <person name="Teijaro C.N."/>
            <person name="Fluegel L."/>
            <person name="Davis C.M."/>
            <person name="Simpson J.R."/>
            <person name="Lauterbach L."/>
            <person name="Steele A.D."/>
            <person name="Gui C."/>
            <person name="Meng S."/>
            <person name="Li G."/>
            <person name="Viehrig K."/>
            <person name="Ye F."/>
            <person name="Su P."/>
            <person name="Kiefer A.F."/>
            <person name="Nichols A."/>
            <person name="Cepeda A.J."/>
            <person name="Yan W."/>
            <person name="Fan B."/>
            <person name="Jiang Y."/>
            <person name="Adhikari A."/>
            <person name="Zheng C.-J."/>
            <person name="Schuster L."/>
            <person name="Cowan T.M."/>
            <person name="Smanski M.J."/>
            <person name="Chevrette M.G."/>
            <person name="De Carvalho L.P.S."/>
            <person name="Shen B."/>
        </authorList>
    </citation>
    <scope>NUCLEOTIDE SEQUENCE [LARGE SCALE GENOMIC DNA]</scope>
    <source>
        <strain evidence="9 10">NPDC050403</strain>
    </source>
</reference>
<dbReference type="Proteomes" id="UP001551695">
    <property type="component" value="Unassembled WGS sequence"/>
</dbReference>
<comment type="subcellular location">
    <subcellularLocation>
        <location evidence="1 8">Cell membrane</location>
        <topology evidence="1 8">Multi-pass membrane protein</topology>
    </subcellularLocation>
</comment>
<evidence type="ECO:0000313" key="9">
    <source>
        <dbReference type="EMBL" id="MEV0712542.1"/>
    </source>
</evidence>
<keyword evidence="10" id="KW-1185">Reference proteome</keyword>
<name>A0ABV3G4D9_9NOCA</name>
<dbReference type="InterPro" id="IPR052017">
    <property type="entry name" value="TSUP"/>
</dbReference>
<feature type="transmembrane region" description="Helical" evidence="8">
    <location>
        <begin position="102"/>
        <end position="121"/>
    </location>
</feature>
<feature type="transmembrane region" description="Helical" evidence="8">
    <location>
        <begin position="186"/>
        <end position="204"/>
    </location>
</feature>
<gene>
    <name evidence="9" type="ORF">AB0I48_33795</name>
</gene>
<evidence type="ECO:0000256" key="6">
    <source>
        <dbReference type="ARBA" id="ARBA00022989"/>
    </source>
</evidence>
<keyword evidence="5 8" id="KW-0812">Transmembrane</keyword>
<dbReference type="EMBL" id="JBFAKC010000022">
    <property type="protein sequence ID" value="MEV0712542.1"/>
    <property type="molecule type" value="Genomic_DNA"/>
</dbReference>
<protein>
    <recommendedName>
        <fullName evidence="8">Probable membrane transporter protein</fullName>
    </recommendedName>
</protein>
<organism evidence="9 10">
    <name type="scientific">Nocardia aurea</name>
    <dbReference type="NCBI Taxonomy" id="2144174"/>
    <lineage>
        <taxon>Bacteria</taxon>
        <taxon>Bacillati</taxon>
        <taxon>Actinomycetota</taxon>
        <taxon>Actinomycetes</taxon>
        <taxon>Mycobacteriales</taxon>
        <taxon>Nocardiaceae</taxon>
        <taxon>Nocardia</taxon>
    </lineage>
</organism>
<accession>A0ABV3G4D9</accession>
<feature type="transmembrane region" description="Helical" evidence="8">
    <location>
        <begin position="141"/>
        <end position="174"/>
    </location>
</feature>